<comment type="caution">
    <text evidence="1">The sequence shown here is derived from an EMBL/GenBank/DDBJ whole genome shotgun (WGS) entry which is preliminary data.</text>
</comment>
<dbReference type="AlphaFoldDB" id="A0A843USY1"/>
<organism evidence="1 2">
    <name type="scientific">Colocasia esculenta</name>
    <name type="common">Wild taro</name>
    <name type="synonym">Arum esculentum</name>
    <dbReference type="NCBI Taxonomy" id="4460"/>
    <lineage>
        <taxon>Eukaryota</taxon>
        <taxon>Viridiplantae</taxon>
        <taxon>Streptophyta</taxon>
        <taxon>Embryophyta</taxon>
        <taxon>Tracheophyta</taxon>
        <taxon>Spermatophyta</taxon>
        <taxon>Magnoliopsida</taxon>
        <taxon>Liliopsida</taxon>
        <taxon>Araceae</taxon>
        <taxon>Aroideae</taxon>
        <taxon>Colocasieae</taxon>
        <taxon>Colocasia</taxon>
    </lineage>
</organism>
<protein>
    <submittedName>
        <fullName evidence="1">Uncharacterized protein</fullName>
    </submittedName>
</protein>
<name>A0A843USY1_COLES</name>
<evidence type="ECO:0000313" key="2">
    <source>
        <dbReference type="Proteomes" id="UP000652761"/>
    </source>
</evidence>
<dbReference type="Proteomes" id="UP000652761">
    <property type="component" value="Unassembled WGS sequence"/>
</dbReference>
<sequence>MDAFIRWLCAVLQRRLSRELGAFQKVLILIMGPWQEARDLSRIDLRNNSDGYGGQSQSKRTVRVMVVTCGN</sequence>
<proteinExistence type="predicted"/>
<reference evidence="1" key="1">
    <citation type="submission" date="2017-07" db="EMBL/GenBank/DDBJ databases">
        <title>Taro Niue Genome Assembly and Annotation.</title>
        <authorList>
            <person name="Atibalentja N."/>
            <person name="Keating K."/>
            <person name="Fields C.J."/>
        </authorList>
    </citation>
    <scope>NUCLEOTIDE SEQUENCE</scope>
    <source>
        <strain evidence="1">Niue_2</strain>
        <tissue evidence="1">Leaf</tissue>
    </source>
</reference>
<evidence type="ECO:0000313" key="1">
    <source>
        <dbReference type="EMBL" id="MQL84810.1"/>
    </source>
</evidence>
<gene>
    <name evidence="1" type="ORF">Taro_017321</name>
</gene>
<dbReference type="EMBL" id="NMUH01000788">
    <property type="protein sequence ID" value="MQL84810.1"/>
    <property type="molecule type" value="Genomic_DNA"/>
</dbReference>
<accession>A0A843USY1</accession>
<keyword evidence="2" id="KW-1185">Reference proteome</keyword>